<dbReference type="AlphaFoldDB" id="A0A1B6LCC2"/>
<evidence type="ECO:0000313" key="1">
    <source>
        <dbReference type="EMBL" id="JAT21330.1"/>
    </source>
</evidence>
<accession>A0A1B6LCC2</accession>
<proteinExistence type="predicted"/>
<dbReference type="EMBL" id="GEBQ01018647">
    <property type="protein sequence ID" value="JAT21330.1"/>
    <property type="molecule type" value="Transcribed_RNA"/>
</dbReference>
<feature type="non-terminal residue" evidence="1">
    <location>
        <position position="377"/>
    </location>
</feature>
<name>A0A1B6LCC2_9HEMI</name>
<sequence length="377" mass="42130">AFTPVVANGKTPGSQVSNADLLLGLSSPSTPTINPLDDFAPIQVGADRLMEASKNLLQALNDDVNPRPMMEQVTVFLPGPLTSQRIDGTDSPLYDWDKFTNGCYGKLLSEVLRRFKTEWLNKFGLSDCLKQLFIVESGSDIMLHESLISLCDGMKACQGPSVKLDFIVVVYKGILSSDFLTSAVISACKRDFQSDVIAESFMTRWEECVQLIVSLPNRVANKLKGKMDRCFTPEMYTKSVLIHVGKCLVYLSMIKESVQLNLKPLSVLLSRVITNYKLNSSLSSFFEVMDLWCVQRGQIFCQTVNEMLVMMETTSVEMTALLILKTCSEKSAILLLNPEFLEISSWKYVLCQKIPLLTFHENSKILTNLIAFLGRVT</sequence>
<reference evidence="1" key="1">
    <citation type="submission" date="2015-11" db="EMBL/GenBank/DDBJ databases">
        <title>De novo transcriptome assembly of four potential Pierce s Disease insect vectors from Arizona vineyards.</title>
        <authorList>
            <person name="Tassone E.E."/>
        </authorList>
    </citation>
    <scope>NUCLEOTIDE SEQUENCE</scope>
</reference>
<gene>
    <name evidence="1" type="ORF">g.34484</name>
</gene>
<organism evidence="1">
    <name type="scientific">Graphocephala atropunctata</name>
    <dbReference type="NCBI Taxonomy" id="36148"/>
    <lineage>
        <taxon>Eukaryota</taxon>
        <taxon>Metazoa</taxon>
        <taxon>Ecdysozoa</taxon>
        <taxon>Arthropoda</taxon>
        <taxon>Hexapoda</taxon>
        <taxon>Insecta</taxon>
        <taxon>Pterygota</taxon>
        <taxon>Neoptera</taxon>
        <taxon>Paraneoptera</taxon>
        <taxon>Hemiptera</taxon>
        <taxon>Auchenorrhyncha</taxon>
        <taxon>Membracoidea</taxon>
        <taxon>Cicadellidae</taxon>
        <taxon>Cicadellinae</taxon>
        <taxon>Cicadellini</taxon>
        <taxon>Graphocephala</taxon>
    </lineage>
</organism>
<feature type="non-terminal residue" evidence="1">
    <location>
        <position position="1"/>
    </location>
</feature>
<protein>
    <submittedName>
        <fullName evidence="1">Uncharacterized protein</fullName>
    </submittedName>
</protein>